<evidence type="ECO:0000256" key="6">
    <source>
        <dbReference type="ARBA" id="ARBA00022603"/>
    </source>
</evidence>
<dbReference type="EC" id="2.1.1.77" evidence="3"/>
<evidence type="ECO:0000256" key="2">
    <source>
        <dbReference type="ARBA" id="ARBA00005369"/>
    </source>
</evidence>
<evidence type="ECO:0000313" key="13">
    <source>
        <dbReference type="Proteomes" id="UP000177942"/>
    </source>
</evidence>
<sequence length="255" mass="27655">MSLENLIKNLIQEGYLKTPLIIEAFEKIDRADFVPAEIKQDAYLDTALPIGHGQTISQPLTVAFMLELLQPKPGERILDIGTGSGWKAALLAHCVAKTQTDLSTSAEHGAGHSADYTQNYAEKSLDGNFSAKSASVQRESAAGIVLSIERIPALEKMAEKNIAKYNFIEKGVVKIMLGDGSKGAPPELLPVGGFDKIIAGAAGDEIPAAWKKQLKIGGRIVAPVKNSILVMEKKSKNRFDEKEYYGFSFVPLVRD</sequence>
<keyword evidence="8" id="KW-0949">S-adenosyl-L-methionine</keyword>
<keyword evidence="5" id="KW-0963">Cytoplasm</keyword>
<name>A0A1G1ZNZ2_9BACT</name>
<organism evidence="12 13">
    <name type="scientific">Candidatus Harrisonbacteria bacterium RIFCSPLOWO2_01_FULL_44_18</name>
    <dbReference type="NCBI Taxonomy" id="1798407"/>
    <lineage>
        <taxon>Bacteria</taxon>
        <taxon>Candidatus Harrisoniibacteriota</taxon>
    </lineage>
</organism>
<evidence type="ECO:0000256" key="5">
    <source>
        <dbReference type="ARBA" id="ARBA00022490"/>
    </source>
</evidence>
<dbReference type="InterPro" id="IPR029063">
    <property type="entry name" value="SAM-dependent_MTases_sf"/>
</dbReference>
<dbReference type="GO" id="GO:0032259">
    <property type="term" value="P:methylation"/>
    <property type="evidence" value="ECO:0007669"/>
    <property type="project" value="UniProtKB-KW"/>
</dbReference>
<evidence type="ECO:0000256" key="8">
    <source>
        <dbReference type="ARBA" id="ARBA00022691"/>
    </source>
</evidence>
<dbReference type="SUPFAM" id="SSF53335">
    <property type="entry name" value="S-adenosyl-L-methionine-dependent methyltransferases"/>
    <property type="match status" value="1"/>
</dbReference>
<evidence type="ECO:0000256" key="11">
    <source>
        <dbReference type="ARBA" id="ARBA00031350"/>
    </source>
</evidence>
<dbReference type="EMBL" id="MHJJ01000003">
    <property type="protein sequence ID" value="OGY66225.1"/>
    <property type="molecule type" value="Genomic_DNA"/>
</dbReference>
<evidence type="ECO:0000256" key="3">
    <source>
        <dbReference type="ARBA" id="ARBA00011890"/>
    </source>
</evidence>
<dbReference type="PANTHER" id="PTHR11579:SF0">
    <property type="entry name" value="PROTEIN-L-ISOASPARTATE(D-ASPARTATE) O-METHYLTRANSFERASE"/>
    <property type="match status" value="1"/>
</dbReference>
<evidence type="ECO:0000256" key="7">
    <source>
        <dbReference type="ARBA" id="ARBA00022679"/>
    </source>
</evidence>
<dbReference type="Pfam" id="PF01135">
    <property type="entry name" value="PCMT"/>
    <property type="match status" value="2"/>
</dbReference>
<dbReference type="AlphaFoldDB" id="A0A1G1ZNZ2"/>
<reference evidence="12 13" key="1">
    <citation type="journal article" date="2016" name="Nat. Commun.">
        <title>Thousands of microbial genomes shed light on interconnected biogeochemical processes in an aquifer system.</title>
        <authorList>
            <person name="Anantharaman K."/>
            <person name="Brown C.T."/>
            <person name="Hug L.A."/>
            <person name="Sharon I."/>
            <person name="Castelle C.J."/>
            <person name="Probst A.J."/>
            <person name="Thomas B.C."/>
            <person name="Singh A."/>
            <person name="Wilkins M.J."/>
            <person name="Karaoz U."/>
            <person name="Brodie E.L."/>
            <person name="Williams K.H."/>
            <person name="Hubbard S.S."/>
            <person name="Banfield J.F."/>
        </authorList>
    </citation>
    <scope>NUCLEOTIDE SEQUENCE [LARGE SCALE GENOMIC DNA]</scope>
</reference>
<dbReference type="GO" id="GO:0004719">
    <property type="term" value="F:protein-L-isoaspartate (D-aspartate) O-methyltransferase activity"/>
    <property type="evidence" value="ECO:0007669"/>
    <property type="project" value="UniProtKB-EC"/>
</dbReference>
<keyword evidence="7" id="KW-0808">Transferase</keyword>
<dbReference type="InterPro" id="IPR000682">
    <property type="entry name" value="PCMT"/>
</dbReference>
<proteinExistence type="inferred from homology"/>
<evidence type="ECO:0000256" key="9">
    <source>
        <dbReference type="ARBA" id="ARBA00030757"/>
    </source>
</evidence>
<dbReference type="GO" id="GO:0005737">
    <property type="term" value="C:cytoplasm"/>
    <property type="evidence" value="ECO:0007669"/>
    <property type="project" value="UniProtKB-SubCell"/>
</dbReference>
<gene>
    <name evidence="12" type="ORF">A3A16_03265</name>
</gene>
<evidence type="ECO:0000256" key="1">
    <source>
        <dbReference type="ARBA" id="ARBA00004496"/>
    </source>
</evidence>
<keyword evidence="6" id="KW-0489">Methyltransferase</keyword>
<accession>A0A1G1ZNZ2</accession>
<comment type="similarity">
    <text evidence="2">Belongs to the methyltransferase superfamily. L-isoaspartyl/D-aspartyl protein methyltransferase family.</text>
</comment>
<dbReference type="Proteomes" id="UP000177942">
    <property type="component" value="Unassembled WGS sequence"/>
</dbReference>
<dbReference type="PANTHER" id="PTHR11579">
    <property type="entry name" value="PROTEIN-L-ISOASPARTATE O-METHYLTRANSFERASE"/>
    <property type="match status" value="1"/>
</dbReference>
<evidence type="ECO:0000313" key="12">
    <source>
        <dbReference type="EMBL" id="OGY66225.1"/>
    </source>
</evidence>
<comment type="caution">
    <text evidence="12">The sequence shown here is derived from an EMBL/GenBank/DDBJ whole genome shotgun (WGS) entry which is preliminary data.</text>
</comment>
<dbReference type="Gene3D" id="3.40.50.150">
    <property type="entry name" value="Vaccinia Virus protein VP39"/>
    <property type="match status" value="1"/>
</dbReference>
<comment type="subcellular location">
    <subcellularLocation>
        <location evidence="1">Cytoplasm</location>
    </subcellularLocation>
</comment>
<evidence type="ECO:0000256" key="4">
    <source>
        <dbReference type="ARBA" id="ARBA00013346"/>
    </source>
</evidence>
<dbReference type="STRING" id="1798407.A3A16_03265"/>
<protein>
    <recommendedName>
        <fullName evidence="4">Protein-L-isoaspartate O-methyltransferase</fullName>
        <ecNumber evidence="3">2.1.1.77</ecNumber>
    </recommendedName>
    <alternativeName>
        <fullName evidence="11">L-isoaspartyl protein carboxyl methyltransferase</fullName>
    </alternativeName>
    <alternativeName>
        <fullName evidence="9">Protein L-isoaspartyl methyltransferase</fullName>
    </alternativeName>
    <alternativeName>
        <fullName evidence="10">Protein-beta-aspartate methyltransferase</fullName>
    </alternativeName>
</protein>
<evidence type="ECO:0000256" key="10">
    <source>
        <dbReference type="ARBA" id="ARBA00031323"/>
    </source>
</evidence>